<dbReference type="InterPro" id="IPR051712">
    <property type="entry name" value="ARTD-AVP"/>
</dbReference>
<keyword evidence="3" id="KW-0812">Transmembrane</keyword>
<comment type="similarity">
    <text evidence="2">Belongs to the IFI6/IFI27 family.</text>
</comment>
<evidence type="ECO:0000256" key="4">
    <source>
        <dbReference type="ARBA" id="ARBA00022989"/>
    </source>
</evidence>
<accession>A0A812U4R3</accession>
<proteinExistence type="inferred from homology"/>
<dbReference type="EMBL" id="CAJNDS010002635">
    <property type="protein sequence ID" value="CAE7552543.1"/>
    <property type="molecule type" value="Genomic_DNA"/>
</dbReference>
<evidence type="ECO:0000313" key="8">
    <source>
        <dbReference type="EMBL" id="CAE7552543.1"/>
    </source>
</evidence>
<dbReference type="PANTHER" id="PTHR45740">
    <property type="entry name" value="POLY [ADP-RIBOSE] POLYMERASE"/>
    <property type="match status" value="1"/>
</dbReference>
<evidence type="ECO:0000259" key="7">
    <source>
        <dbReference type="PROSITE" id="PS51059"/>
    </source>
</evidence>
<dbReference type="AlphaFoldDB" id="A0A812U4R3"/>
<dbReference type="InterPro" id="IPR009311">
    <property type="entry name" value="IFI6/IFI27-like"/>
</dbReference>
<protein>
    <recommendedName>
        <fullName evidence="6">Poly [ADP-ribose] polymerase</fullName>
        <shortName evidence="6">PARP</shortName>
        <ecNumber evidence="6">2.4.2.-</ecNumber>
    </recommendedName>
</protein>
<comment type="caution">
    <text evidence="8">The sequence shown here is derived from an EMBL/GenBank/DDBJ whole genome shotgun (WGS) entry which is preliminary data.</text>
</comment>
<dbReference type="EC" id="2.4.2.-" evidence="6"/>
<evidence type="ECO:0000256" key="6">
    <source>
        <dbReference type="RuleBase" id="RU362114"/>
    </source>
</evidence>
<keyword evidence="9" id="KW-1185">Reference proteome</keyword>
<dbReference type="OrthoDB" id="10265646at2759"/>
<dbReference type="GO" id="GO:0016020">
    <property type="term" value="C:membrane"/>
    <property type="evidence" value="ECO:0007669"/>
    <property type="project" value="UniProtKB-SubCell"/>
</dbReference>
<dbReference type="GO" id="GO:1990404">
    <property type="term" value="F:NAD+-protein mono-ADP-ribosyltransferase activity"/>
    <property type="evidence" value="ECO:0007669"/>
    <property type="project" value="TreeGrafter"/>
</dbReference>
<keyword evidence="6" id="KW-0808">Transferase</keyword>
<dbReference type="Gene3D" id="6.10.110.10">
    <property type="match status" value="1"/>
</dbReference>
<evidence type="ECO:0000313" key="9">
    <source>
        <dbReference type="Proteomes" id="UP000604046"/>
    </source>
</evidence>
<dbReference type="GO" id="GO:0005634">
    <property type="term" value="C:nucleus"/>
    <property type="evidence" value="ECO:0007669"/>
    <property type="project" value="TreeGrafter"/>
</dbReference>
<dbReference type="SUPFAM" id="SSF56399">
    <property type="entry name" value="ADP-ribosylation"/>
    <property type="match status" value="1"/>
</dbReference>
<dbReference type="Pfam" id="PF00644">
    <property type="entry name" value="PARP"/>
    <property type="match status" value="1"/>
</dbReference>
<dbReference type="GO" id="GO:0003950">
    <property type="term" value="F:NAD+ poly-ADP-ribosyltransferase activity"/>
    <property type="evidence" value="ECO:0007669"/>
    <property type="project" value="UniProtKB-UniRule"/>
</dbReference>
<evidence type="ECO:0000256" key="3">
    <source>
        <dbReference type="ARBA" id="ARBA00022692"/>
    </source>
</evidence>
<sequence>MEDVVVLHAKALNVDRISCLQLMSRAPEIAHHLGYAPGGIQKGSRASMGMSREARAFGGGVPSMELGGVTASLQSIGASGTIKPEAKRAIAAALRKVGILADGDHVAAMQDRRQLVVVEVPRYFESREDELPLLVDYKVGGFNHQRAEEMLQESRLWDTRDDCHCECSLDADRTLQISRMQRIENMKVFEKFKLYEASVADDLRRRRQNHASPVYGMHPWLERLASKNGLSSVSNTVYLLHGTAARNLAEIRKEGLHSKFSLHGSQSYGQGLYFTVNSCKAFQYAGDGGCILVCRVVLGKVEVLPSECGARFFARPPAHSAKAQAGYTRRQNAVQVHDEYIVFSGDAVYPEFVLHVA</sequence>
<evidence type="ECO:0000256" key="1">
    <source>
        <dbReference type="ARBA" id="ARBA00004141"/>
    </source>
</evidence>
<dbReference type="PANTHER" id="PTHR45740:SF2">
    <property type="entry name" value="POLY [ADP-RIBOSE] POLYMERASE"/>
    <property type="match status" value="1"/>
</dbReference>
<gene>
    <name evidence="8" type="primary">DGCR14</name>
    <name evidence="8" type="ORF">SNAT2548_LOCUS31032</name>
</gene>
<dbReference type="Proteomes" id="UP000604046">
    <property type="component" value="Unassembled WGS sequence"/>
</dbReference>
<keyword evidence="6" id="KW-0520">NAD</keyword>
<name>A0A812U4R3_9DINO</name>
<evidence type="ECO:0000256" key="2">
    <source>
        <dbReference type="ARBA" id="ARBA00007262"/>
    </source>
</evidence>
<dbReference type="Pfam" id="PF06140">
    <property type="entry name" value="Ifi-6-16"/>
    <property type="match status" value="1"/>
</dbReference>
<reference evidence="8" key="1">
    <citation type="submission" date="2021-02" db="EMBL/GenBank/DDBJ databases">
        <authorList>
            <person name="Dougan E. K."/>
            <person name="Rhodes N."/>
            <person name="Thang M."/>
            <person name="Chan C."/>
        </authorList>
    </citation>
    <scope>NUCLEOTIDE SEQUENCE</scope>
</reference>
<dbReference type="PROSITE" id="PS51059">
    <property type="entry name" value="PARP_CATALYTIC"/>
    <property type="match status" value="1"/>
</dbReference>
<dbReference type="Gene3D" id="3.90.228.10">
    <property type="match status" value="1"/>
</dbReference>
<keyword evidence="6" id="KW-0328">Glycosyltransferase</keyword>
<keyword evidence="4" id="KW-1133">Transmembrane helix</keyword>
<dbReference type="InterPro" id="IPR038213">
    <property type="entry name" value="IFI6/IFI27-like_sf"/>
</dbReference>
<organism evidence="8 9">
    <name type="scientific">Symbiodinium natans</name>
    <dbReference type="NCBI Taxonomy" id="878477"/>
    <lineage>
        <taxon>Eukaryota</taxon>
        <taxon>Sar</taxon>
        <taxon>Alveolata</taxon>
        <taxon>Dinophyceae</taxon>
        <taxon>Suessiales</taxon>
        <taxon>Symbiodiniaceae</taxon>
        <taxon>Symbiodinium</taxon>
    </lineage>
</organism>
<evidence type="ECO:0000256" key="5">
    <source>
        <dbReference type="ARBA" id="ARBA00023136"/>
    </source>
</evidence>
<keyword evidence="5" id="KW-0472">Membrane</keyword>
<dbReference type="InterPro" id="IPR012317">
    <property type="entry name" value="Poly(ADP-ribose)pol_cat_dom"/>
</dbReference>
<comment type="subcellular location">
    <subcellularLocation>
        <location evidence="1">Membrane</location>
        <topology evidence="1">Multi-pass membrane protein</topology>
    </subcellularLocation>
</comment>
<feature type="domain" description="PARP catalytic" evidence="7">
    <location>
        <begin position="131"/>
        <end position="357"/>
    </location>
</feature>